<dbReference type="PANTHER" id="PTHR34730">
    <property type="entry name" value="UNNAMED PRODUCT"/>
    <property type="match status" value="1"/>
</dbReference>
<accession>A0ABP0J9L2</accession>
<evidence type="ECO:0000256" key="2">
    <source>
        <dbReference type="SAM" id="Phobius"/>
    </source>
</evidence>
<keyword evidence="2" id="KW-0472">Membrane</keyword>
<feature type="transmembrane region" description="Helical" evidence="2">
    <location>
        <begin position="1337"/>
        <end position="1359"/>
    </location>
</feature>
<reference evidence="3 4" key="1">
    <citation type="submission" date="2024-02" db="EMBL/GenBank/DDBJ databases">
        <authorList>
            <person name="Chen Y."/>
            <person name="Shah S."/>
            <person name="Dougan E. K."/>
            <person name="Thang M."/>
            <person name="Chan C."/>
        </authorList>
    </citation>
    <scope>NUCLEOTIDE SEQUENCE [LARGE SCALE GENOMIC DNA]</scope>
</reference>
<feature type="transmembrane region" description="Helical" evidence="2">
    <location>
        <begin position="1111"/>
        <end position="1132"/>
    </location>
</feature>
<evidence type="ECO:0000256" key="1">
    <source>
        <dbReference type="SAM" id="MobiDB-lite"/>
    </source>
</evidence>
<feature type="transmembrane region" description="Helical" evidence="2">
    <location>
        <begin position="1292"/>
        <end position="1312"/>
    </location>
</feature>
<organism evidence="3 4">
    <name type="scientific">Durusdinium trenchii</name>
    <dbReference type="NCBI Taxonomy" id="1381693"/>
    <lineage>
        <taxon>Eukaryota</taxon>
        <taxon>Sar</taxon>
        <taxon>Alveolata</taxon>
        <taxon>Dinophyceae</taxon>
        <taxon>Suessiales</taxon>
        <taxon>Symbiodiniaceae</taxon>
        <taxon>Durusdinium</taxon>
    </lineage>
</organism>
<dbReference type="Pfam" id="PF04403">
    <property type="entry name" value="PqiA"/>
    <property type="match status" value="2"/>
</dbReference>
<proteinExistence type="predicted"/>
<feature type="transmembrane region" description="Helical" evidence="2">
    <location>
        <begin position="1245"/>
        <end position="1271"/>
    </location>
</feature>
<keyword evidence="4" id="KW-1185">Reference proteome</keyword>
<comment type="caution">
    <text evidence="3">The sequence shown here is derived from an EMBL/GenBank/DDBJ whole genome shotgun (WGS) entry which is preliminary data.</text>
</comment>
<feature type="compositionally biased region" description="Pro residues" evidence="1">
    <location>
        <begin position="941"/>
        <end position="953"/>
    </location>
</feature>
<dbReference type="EMBL" id="CAXAMM010006443">
    <property type="protein sequence ID" value="CAK9011026.1"/>
    <property type="molecule type" value="Genomic_DNA"/>
</dbReference>
<sequence>MGSAGWRKGAVMGVVGVVAAVVAAVMAPVEGVIDRGSLMGAIAKDVLRAAELHEVLRDVARQVVEDKEMSRRVLGGDLTAVDTLLSGLALSLPVNSLAGSEVLIQPAQCQEILGLQACVDLTIFFPDPTGVLIGTPEAVCEGFSIQDAGVRALYTGLTRTYVDEADEADIQAIEEFNSTEAFLAFAIDKETIMFDLLVYGLAFECDLPIIAIPSSLEPDFDRVENVAQNTPPGNLNFNLIDADLNITSIYYAGPRDTTQPSAGEPFAFGPYLADNATLGDGLQNCTKELGPGRVILNNIEFLVTGLGAVEVCIGPLCIEIEDLNPALTDVLNDENDPNSALARDPVAETLCSLGVDIMVLLNDLIVNNTLSEEQEFVLRPEGNPLVVEEALVLEEALSPPEVVELVDIRDNVVVDFAGLFPGDDDGMDFIGGASLTSISELVCFALNITFNEEEDPILDILDYFLDTDLAEKGRADRLEVFQLAEDLLGEEFVKASEGFNFVIPLEFISGTPAFEFDVTVRRVVLSTNPRPDIPASSNRMWLDRIRALGAQTLKLPALRVGDVVAEVFLEIGIEFFGGVTILEPGFDNTDALNQAVSTLQPVTIPKSRGTFSTELFWDDFFFETAALIAVDEAAARTINIGSLLDNIFDCLLSIFYEMPRLTTMKFNAEAINSLTTRSPQLDTLLFLLTELLDDLVLPLFQGFVPGLAEELLSDSVVDTDLIDPTTCPIEPNLGSQDLFELKGPLLRDIQDLVTEDLVQTVLDLLFPKGEGDSVDFNQLVSSPIEILNFSNLPSSDGLNITLEFILSQVEAKGISPGTFTRFDLFNVSESNLQYMTNGLGIGTPADKVYLGVVIELNTYADREFRRRDLAQAQPAVENSVATAEAWWEDLNDDVDERDAEVARDLQLFTRSPTPAPQPTPYPTNFPTQAPTFPMPTEAPTTTPPTRPPTTLPPVPFGAGEQRNKLRLNVEFNNVEGQLDALIKMLDYDVRSTNVAEVLSFDCWMAKLKPYGGPTAIAVILNDASMRLDCIECTNDILFQLQGRFNNPQASVEFFNVLNDILSLAAEVLLNFFNEEQWDFTVNNFNRTCQGLSALPQEADILEFKEDLTETYAFMGAMVVTLGAVGGMACACLPGTHDRKRAKPLFEGETKGKAIDFLEQVDNKDHLADELEHTELFNHPSVPVFWRVMVPTLLLINLGLFVIGHIFPAVNVSILAEIAGVPIELEDFQSISVIESARALLNSGGILLAILIIGLSIMWPYIKIIGMSIGWFMPTRVIGFHKRGALIKRLDQLGKWSLIELYFLVFIIVAFQLEVGSPENAFLPTNFYYLELQINPQFSIYAFCTALVVSLFTSNVIGWYHEKIEKQIVNVLRVEQQQDDFLIAIHEFMFPVEGGRVSQGMGKRAWFTLVSGAVLSVMLLLVGASLPVFSSEIAGLARLVLELQGKPNVEEFSLFYFFSIIFSGDDGFGQLYLGVFFFLTVLVIPIFQLFMILYMLLGRFSLEGAIWAYDINQLLCAWCCTEVFIVGVGVTVLEVGQISGGIVGGACDFLQPIMANQLEPIDLVNDLDVQATCFQIFGDLLIGAYITFVAIILSNIVHYFTTVTFNKFVIARVQFPNLPPDDKRCTTNALNKCLVKAGCVETSPAMVAQQVAF</sequence>
<feature type="region of interest" description="Disordered" evidence="1">
    <location>
        <begin position="909"/>
        <end position="953"/>
    </location>
</feature>
<keyword evidence="2" id="KW-0812">Transmembrane</keyword>
<evidence type="ECO:0000313" key="4">
    <source>
        <dbReference type="Proteomes" id="UP001642464"/>
    </source>
</evidence>
<dbReference type="Proteomes" id="UP001642464">
    <property type="component" value="Unassembled WGS sequence"/>
</dbReference>
<feature type="transmembrane region" description="Helical" evidence="2">
    <location>
        <begin position="1183"/>
        <end position="1206"/>
    </location>
</feature>
<feature type="compositionally biased region" description="Low complexity" evidence="1">
    <location>
        <begin position="924"/>
        <end position="940"/>
    </location>
</feature>
<evidence type="ECO:0000313" key="3">
    <source>
        <dbReference type="EMBL" id="CAK9011026.1"/>
    </source>
</evidence>
<feature type="compositionally biased region" description="Pro residues" evidence="1">
    <location>
        <begin position="913"/>
        <end position="923"/>
    </location>
</feature>
<feature type="transmembrane region" description="Helical" evidence="2">
    <location>
        <begin position="1470"/>
        <end position="1496"/>
    </location>
</feature>
<feature type="transmembrane region" description="Helical" evidence="2">
    <location>
        <begin position="1405"/>
        <end position="1428"/>
    </location>
</feature>
<name>A0ABP0J9L2_9DINO</name>
<dbReference type="PANTHER" id="PTHR34730:SF1">
    <property type="entry name" value="PARAQUAT-INDUCIBLE PROTEIN A"/>
    <property type="match status" value="1"/>
</dbReference>
<protein>
    <submittedName>
        <fullName evidence="3">Uncharacterized protein</fullName>
    </submittedName>
</protein>
<feature type="transmembrane region" description="Helical" evidence="2">
    <location>
        <begin position="1579"/>
        <end position="1599"/>
    </location>
</feature>
<keyword evidence="2" id="KW-1133">Transmembrane helix</keyword>
<dbReference type="InterPro" id="IPR007498">
    <property type="entry name" value="PqiA-like"/>
</dbReference>
<gene>
    <name evidence="3" type="ORF">SCF082_LOCUS10912</name>
</gene>